<sequence length="186" mass="20909">MFNAENPQQGSLLLSEPFMLDPNFERSVVLLCEHNSEGTVGMILNQRSQLLITDIIDIEMVDFPLYIGGPVQNNAIFFLHRAIDKLGEGSPITKDIYWGGDFEKAIMLINEGILSTDEIKFFLGYSGWADGQLVDEINQNSWAVHNTYNSELTFIVDGEDLWKQALISLGPKYAHVANFPRSPNLN</sequence>
<reference evidence="1 2" key="1">
    <citation type="submission" date="2019-03" db="EMBL/GenBank/DDBJ databases">
        <title>Genomic Encyclopedia of Type Strains, Phase IV (KMG-IV): sequencing the most valuable type-strain genomes for metagenomic binning, comparative biology and taxonomic classification.</title>
        <authorList>
            <person name="Goeker M."/>
        </authorList>
    </citation>
    <scope>NUCLEOTIDE SEQUENCE [LARGE SCALE GENOMIC DNA]</scope>
    <source>
        <strain evidence="1 2">DSM 22362</strain>
    </source>
</reference>
<protein>
    <submittedName>
        <fullName evidence="1">Putative transcriptional regulator</fullName>
    </submittedName>
</protein>
<comment type="caution">
    <text evidence="1">The sequence shown here is derived from an EMBL/GenBank/DDBJ whole genome shotgun (WGS) entry which is preliminary data.</text>
</comment>
<keyword evidence="2" id="KW-1185">Reference proteome</keyword>
<dbReference type="AlphaFoldDB" id="A0A4R3VY30"/>
<dbReference type="OrthoDB" id="9807486at2"/>
<dbReference type="RefSeq" id="WP_132777850.1">
    <property type="nucleotide sequence ID" value="NZ_SMBZ01000023.1"/>
</dbReference>
<dbReference type="InterPro" id="IPR003774">
    <property type="entry name" value="AlgH-like"/>
</dbReference>
<dbReference type="Gene3D" id="3.40.1740.10">
    <property type="entry name" value="VC0467-like"/>
    <property type="match status" value="1"/>
</dbReference>
<name>A0A4R3VY30_9SPHI</name>
<dbReference type="Pfam" id="PF02622">
    <property type="entry name" value="DUF179"/>
    <property type="match status" value="1"/>
</dbReference>
<dbReference type="PANTHER" id="PTHR31984">
    <property type="entry name" value="TRANSPORTER, PUTATIVE (DUF179)-RELATED"/>
    <property type="match status" value="1"/>
</dbReference>
<organism evidence="1 2">
    <name type="scientific">Sphingobacterium alimentarium</name>
    <dbReference type="NCBI Taxonomy" id="797292"/>
    <lineage>
        <taxon>Bacteria</taxon>
        <taxon>Pseudomonadati</taxon>
        <taxon>Bacteroidota</taxon>
        <taxon>Sphingobacteriia</taxon>
        <taxon>Sphingobacteriales</taxon>
        <taxon>Sphingobacteriaceae</taxon>
        <taxon>Sphingobacterium</taxon>
    </lineage>
</organism>
<dbReference type="PANTHER" id="PTHR31984:SF17">
    <property type="entry name" value="TRANSCRIPTIONAL REGULATOR"/>
    <property type="match status" value="1"/>
</dbReference>
<dbReference type="SUPFAM" id="SSF143456">
    <property type="entry name" value="VC0467-like"/>
    <property type="match status" value="1"/>
</dbReference>
<dbReference type="Proteomes" id="UP000295197">
    <property type="component" value="Unassembled WGS sequence"/>
</dbReference>
<evidence type="ECO:0000313" key="1">
    <source>
        <dbReference type="EMBL" id="TCV12574.1"/>
    </source>
</evidence>
<dbReference type="EMBL" id="SMBZ01000023">
    <property type="protein sequence ID" value="TCV12574.1"/>
    <property type="molecule type" value="Genomic_DNA"/>
</dbReference>
<proteinExistence type="predicted"/>
<evidence type="ECO:0000313" key="2">
    <source>
        <dbReference type="Proteomes" id="UP000295197"/>
    </source>
</evidence>
<gene>
    <name evidence="1" type="ORF">EDC17_102326</name>
</gene>
<accession>A0A4R3VY30</accession>